<dbReference type="InterPro" id="IPR036291">
    <property type="entry name" value="NAD(P)-bd_dom_sf"/>
</dbReference>
<keyword evidence="4" id="KW-0862">Zinc</keyword>
<proteinExistence type="inferred from homology"/>
<evidence type="ECO:0000256" key="2">
    <source>
        <dbReference type="ARBA" id="ARBA00008072"/>
    </source>
</evidence>
<reference evidence="8" key="1">
    <citation type="submission" date="2020-05" db="EMBL/GenBank/DDBJ databases">
        <title>Mycena genomes resolve the evolution of fungal bioluminescence.</title>
        <authorList>
            <person name="Tsai I.J."/>
        </authorList>
    </citation>
    <scope>NUCLEOTIDE SEQUENCE</scope>
    <source>
        <strain evidence="8">110903Hualien_Pintung</strain>
    </source>
</reference>
<comment type="similarity">
    <text evidence="2">Belongs to the zinc-containing alcohol dehydrogenase family.</text>
</comment>
<organism evidence="8 9">
    <name type="scientific">Mycena chlorophos</name>
    <name type="common">Agaric fungus</name>
    <name type="synonym">Agaricus chlorophos</name>
    <dbReference type="NCBI Taxonomy" id="658473"/>
    <lineage>
        <taxon>Eukaryota</taxon>
        <taxon>Fungi</taxon>
        <taxon>Dikarya</taxon>
        <taxon>Basidiomycota</taxon>
        <taxon>Agaricomycotina</taxon>
        <taxon>Agaricomycetes</taxon>
        <taxon>Agaricomycetidae</taxon>
        <taxon>Agaricales</taxon>
        <taxon>Marasmiineae</taxon>
        <taxon>Mycenaceae</taxon>
        <taxon>Mycena</taxon>
    </lineage>
</organism>
<dbReference type="SUPFAM" id="SSF50129">
    <property type="entry name" value="GroES-like"/>
    <property type="match status" value="1"/>
</dbReference>
<evidence type="ECO:0000259" key="7">
    <source>
        <dbReference type="Pfam" id="PF08240"/>
    </source>
</evidence>
<dbReference type="Gene3D" id="3.90.180.10">
    <property type="entry name" value="Medium-chain alcohol dehydrogenases, catalytic domain"/>
    <property type="match status" value="2"/>
</dbReference>
<feature type="domain" description="Alcohol dehydrogenase-like C-terminal" evidence="6">
    <location>
        <begin position="187"/>
        <end position="258"/>
    </location>
</feature>
<evidence type="ECO:0000259" key="6">
    <source>
        <dbReference type="Pfam" id="PF00107"/>
    </source>
</evidence>
<evidence type="ECO:0000256" key="5">
    <source>
        <dbReference type="ARBA" id="ARBA00023027"/>
    </source>
</evidence>
<comment type="caution">
    <text evidence="8">The sequence shown here is derived from an EMBL/GenBank/DDBJ whole genome shotgun (WGS) entry which is preliminary data.</text>
</comment>
<evidence type="ECO:0000313" key="8">
    <source>
        <dbReference type="EMBL" id="KAF7296723.1"/>
    </source>
</evidence>
<accession>A0A8H6SD33</accession>
<evidence type="ECO:0000256" key="1">
    <source>
        <dbReference type="ARBA" id="ARBA00001947"/>
    </source>
</evidence>
<evidence type="ECO:0000313" key="9">
    <source>
        <dbReference type="Proteomes" id="UP000613580"/>
    </source>
</evidence>
<keyword evidence="3" id="KW-0479">Metal-binding</keyword>
<gene>
    <name evidence="8" type="ORF">HMN09_01081400</name>
</gene>
<dbReference type="InterPro" id="IPR013149">
    <property type="entry name" value="ADH-like_C"/>
</dbReference>
<protein>
    <submittedName>
        <fullName evidence="8">Glutathione-independent formaldehyde dehydrogenase</fullName>
    </submittedName>
</protein>
<keyword evidence="5" id="KW-0520">NAD</keyword>
<evidence type="ECO:0000256" key="4">
    <source>
        <dbReference type="ARBA" id="ARBA00022833"/>
    </source>
</evidence>
<keyword evidence="9" id="KW-1185">Reference proteome</keyword>
<dbReference type="InterPro" id="IPR011032">
    <property type="entry name" value="GroES-like_sf"/>
</dbReference>
<dbReference type="Gene3D" id="3.40.50.720">
    <property type="entry name" value="NAD(P)-binding Rossmann-like Domain"/>
    <property type="match status" value="1"/>
</dbReference>
<dbReference type="SUPFAM" id="SSF51735">
    <property type="entry name" value="NAD(P)-binding Rossmann-fold domains"/>
    <property type="match status" value="1"/>
</dbReference>
<comment type="cofactor">
    <cofactor evidence="1">
        <name>Zn(2+)</name>
        <dbReference type="ChEBI" id="CHEBI:29105"/>
    </cofactor>
</comment>
<sequence length="379" mass="41077">MSKMRAVVYDEAFKVTVREVDRPKILHPDDVIVKVTTTCICGSDLHILGIVDELGPGVTLLKKGDRVVMPFNVACGRCTNCEEGRTAFCTLVNPGRRRLWVRSAGCSKIHADALRDTSRWVPTLADKLFAEYLRVPFADFNALVLPAGTAHEEDFVTLADIFPTGWHGVELSGFRPGDSIAIFGAGPVGLLAAYSAVLRGASEVYVVDRIPERLARVQDIGCTPINYTKGDAVDQILELRGGKEVDRGVDAVGYQATAADGKTEVLNSVIESLVRVVRATGGLGIQGVYLPADPGAPDSAASKGYMSFPFGKLFEKGLSIGTGQCNVKMYNRYLRDLIVSGRAKPSFVVSHNVSLDEAPNAYDKFDRRVDGYTKVLLHP</sequence>
<dbReference type="CDD" id="cd08282">
    <property type="entry name" value="PFDH_like"/>
    <property type="match status" value="1"/>
</dbReference>
<dbReference type="GO" id="GO:0046872">
    <property type="term" value="F:metal ion binding"/>
    <property type="evidence" value="ECO:0007669"/>
    <property type="project" value="UniProtKB-KW"/>
</dbReference>
<dbReference type="AlphaFoldDB" id="A0A8H6SD33"/>
<evidence type="ECO:0000256" key="3">
    <source>
        <dbReference type="ARBA" id="ARBA00022723"/>
    </source>
</evidence>
<dbReference type="Proteomes" id="UP000613580">
    <property type="component" value="Unassembled WGS sequence"/>
</dbReference>
<name>A0A8H6SD33_MYCCL</name>
<feature type="domain" description="Alcohol dehydrogenase-like N-terminal" evidence="7">
    <location>
        <begin position="28"/>
        <end position="95"/>
    </location>
</feature>
<dbReference type="Pfam" id="PF08240">
    <property type="entry name" value="ADH_N"/>
    <property type="match status" value="1"/>
</dbReference>
<dbReference type="EMBL" id="JACAZE010000016">
    <property type="protein sequence ID" value="KAF7296723.1"/>
    <property type="molecule type" value="Genomic_DNA"/>
</dbReference>
<dbReference type="PANTHER" id="PTHR42813:SF3">
    <property type="entry name" value="GLUTATHIONE-INDEPENDENT FORMALDEHYDE DEHYDROGENASE"/>
    <property type="match status" value="1"/>
</dbReference>
<dbReference type="PANTHER" id="PTHR42813">
    <property type="entry name" value="ZINC-TYPE ALCOHOL DEHYDROGENASE-LIKE"/>
    <property type="match status" value="1"/>
</dbReference>
<dbReference type="InterPro" id="IPR013154">
    <property type="entry name" value="ADH-like_N"/>
</dbReference>
<dbReference type="Pfam" id="PF00107">
    <property type="entry name" value="ADH_zinc_N"/>
    <property type="match status" value="1"/>
</dbReference>
<dbReference type="OrthoDB" id="256333at2759"/>